<name>A0ABM6MZN0_9GAMM</name>
<accession>A0ABM6MZN0</accession>
<protein>
    <recommendedName>
        <fullName evidence="2">GIY-YIG domain-containing protein</fullName>
    </recommendedName>
</protein>
<dbReference type="InterPro" id="IPR025579">
    <property type="entry name" value="DUF4357"/>
</dbReference>
<sequence>MITQKRPRTIQIFLPTGDPAGIRIAEQTTSIIRLIEVPRSDIAEFVKMPEAKQVGLYFLVSGDSKDELYIGQSGDVGSRLMQHYKDEKKDWERALVLVSLTNNLTQTHVLYLESLSIEKAKYCQRYELLNGNGGQKPHTPVPLKADCDEIHEIGSLLLATLGYPIFEPLTETSPTKAEQVFSCSRTGVDAKGIYTNEGMVVLKSSSAPMTTKRKTEQRFYDKRDQLLAKGVIAEQGGRFVFQRDYLFPTPSGASCFLLLGSSNGWVEWKTEQGVTLHDHQGRTLESASEQSNTHSDMQITSSVG</sequence>
<proteinExistence type="predicted"/>
<reference evidence="3 4" key="1">
    <citation type="submission" date="2015-06" db="EMBL/GenBank/DDBJ databases">
        <authorList>
            <person name="Xie B.-B."/>
            <person name="Rong J.-C."/>
            <person name="Qin Q.-L."/>
            <person name="Zhang Y.-Z."/>
        </authorList>
    </citation>
    <scope>NUCLEOTIDE SEQUENCE [LARGE SCALE GENOMIC DNA]</scope>
    <source>
        <strain evidence="3 4">KMM 3549</strain>
    </source>
</reference>
<feature type="domain" description="GIY-YIG" evidence="2">
    <location>
        <begin position="52"/>
        <end position="128"/>
    </location>
</feature>
<dbReference type="EMBL" id="CP011030">
    <property type="protein sequence ID" value="ATC89412.1"/>
    <property type="molecule type" value="Genomic_DNA"/>
</dbReference>
<evidence type="ECO:0000256" key="1">
    <source>
        <dbReference type="SAM" id="MobiDB-lite"/>
    </source>
</evidence>
<dbReference type="CDD" id="cd10447">
    <property type="entry name" value="GIY-YIG_unchar_2"/>
    <property type="match status" value="1"/>
</dbReference>
<keyword evidence="4" id="KW-1185">Reference proteome</keyword>
<organism evidence="3 4">
    <name type="scientific">Pseudoalteromonas issachenkonii</name>
    <dbReference type="NCBI Taxonomy" id="152297"/>
    <lineage>
        <taxon>Bacteria</taxon>
        <taxon>Pseudomonadati</taxon>
        <taxon>Pseudomonadota</taxon>
        <taxon>Gammaproteobacteria</taxon>
        <taxon>Alteromonadales</taxon>
        <taxon>Pseudoalteromonadaceae</taxon>
        <taxon>Pseudoalteromonas</taxon>
    </lineage>
</organism>
<feature type="compositionally biased region" description="Polar residues" evidence="1">
    <location>
        <begin position="283"/>
        <end position="304"/>
    </location>
</feature>
<dbReference type="RefSeq" id="WP_058154080.1">
    <property type="nucleotide sequence ID" value="NZ_CP011030.1"/>
</dbReference>
<dbReference type="PROSITE" id="PS50164">
    <property type="entry name" value="GIY_YIG"/>
    <property type="match status" value="1"/>
</dbReference>
<dbReference type="InterPro" id="IPR000305">
    <property type="entry name" value="GIY-YIG_endonuc"/>
</dbReference>
<evidence type="ECO:0000259" key="2">
    <source>
        <dbReference type="PROSITE" id="PS50164"/>
    </source>
</evidence>
<gene>
    <name evidence="3" type="ORF">PISS_a0355</name>
</gene>
<evidence type="ECO:0000313" key="3">
    <source>
        <dbReference type="EMBL" id="ATC89412.1"/>
    </source>
</evidence>
<dbReference type="Pfam" id="PF14267">
    <property type="entry name" value="DUF4357"/>
    <property type="match status" value="1"/>
</dbReference>
<dbReference type="Proteomes" id="UP000217258">
    <property type="component" value="Chromosome I"/>
</dbReference>
<feature type="region of interest" description="Disordered" evidence="1">
    <location>
        <begin position="281"/>
        <end position="304"/>
    </location>
</feature>
<evidence type="ECO:0000313" key="4">
    <source>
        <dbReference type="Proteomes" id="UP000217258"/>
    </source>
</evidence>